<proteinExistence type="predicted"/>
<name>A0A2P6QNB6_ROSCH</name>
<evidence type="ECO:0000313" key="2">
    <source>
        <dbReference type="Proteomes" id="UP000238479"/>
    </source>
</evidence>
<gene>
    <name evidence="1" type="ORF">RchiOBHm_Chr5g0082251</name>
</gene>
<dbReference type="Proteomes" id="UP000238479">
    <property type="component" value="Chromosome 5"/>
</dbReference>
<dbReference type="AlphaFoldDB" id="A0A2P6QNB6"/>
<dbReference type="Gramene" id="PRQ35647">
    <property type="protein sequence ID" value="PRQ35647"/>
    <property type="gene ID" value="RchiOBHm_Chr5g0082251"/>
</dbReference>
<comment type="caution">
    <text evidence="1">The sequence shown here is derived from an EMBL/GenBank/DDBJ whole genome shotgun (WGS) entry which is preliminary data.</text>
</comment>
<accession>A0A2P6QNB6</accession>
<reference evidence="1 2" key="1">
    <citation type="journal article" date="2018" name="Nat. Genet.">
        <title>The Rosa genome provides new insights in the design of modern roses.</title>
        <authorList>
            <person name="Bendahmane M."/>
        </authorList>
    </citation>
    <scope>NUCLEOTIDE SEQUENCE [LARGE SCALE GENOMIC DNA]</scope>
    <source>
        <strain evidence="2">cv. Old Blush</strain>
    </source>
</reference>
<evidence type="ECO:0000313" key="1">
    <source>
        <dbReference type="EMBL" id="PRQ35647.1"/>
    </source>
</evidence>
<keyword evidence="2" id="KW-1185">Reference proteome</keyword>
<organism evidence="1 2">
    <name type="scientific">Rosa chinensis</name>
    <name type="common">China rose</name>
    <dbReference type="NCBI Taxonomy" id="74649"/>
    <lineage>
        <taxon>Eukaryota</taxon>
        <taxon>Viridiplantae</taxon>
        <taxon>Streptophyta</taxon>
        <taxon>Embryophyta</taxon>
        <taxon>Tracheophyta</taxon>
        <taxon>Spermatophyta</taxon>
        <taxon>Magnoliopsida</taxon>
        <taxon>eudicotyledons</taxon>
        <taxon>Gunneridae</taxon>
        <taxon>Pentapetalae</taxon>
        <taxon>rosids</taxon>
        <taxon>fabids</taxon>
        <taxon>Rosales</taxon>
        <taxon>Rosaceae</taxon>
        <taxon>Rosoideae</taxon>
        <taxon>Rosoideae incertae sedis</taxon>
        <taxon>Rosa</taxon>
    </lineage>
</organism>
<dbReference type="EMBL" id="PDCK01000043">
    <property type="protein sequence ID" value="PRQ35647.1"/>
    <property type="molecule type" value="Genomic_DNA"/>
</dbReference>
<protein>
    <submittedName>
        <fullName evidence="1">Uncharacterized protein</fullName>
    </submittedName>
</protein>
<sequence>MELGLKDTLEWLSPLSAEKKKIRVRIGPRLFSDKWLILSYDRANVRGTGQNVRGRLNFVLLL</sequence>